<feature type="transmembrane region" description="Helical" evidence="2">
    <location>
        <begin position="508"/>
        <end position="528"/>
    </location>
</feature>
<feature type="transmembrane region" description="Helical" evidence="2">
    <location>
        <begin position="432"/>
        <end position="457"/>
    </location>
</feature>
<dbReference type="PANTHER" id="PTHR11360">
    <property type="entry name" value="MONOCARBOXYLATE TRANSPORTER"/>
    <property type="match status" value="1"/>
</dbReference>
<dbReference type="AlphaFoldDB" id="A0A8J2KY63"/>
<reference evidence="3" key="1">
    <citation type="submission" date="2021-06" db="EMBL/GenBank/DDBJ databases">
        <authorList>
            <person name="Hodson N. C."/>
            <person name="Mongue J. A."/>
            <person name="Jaron S. K."/>
        </authorList>
    </citation>
    <scope>NUCLEOTIDE SEQUENCE</scope>
</reference>
<feature type="transmembrane region" description="Helical" evidence="2">
    <location>
        <begin position="76"/>
        <end position="95"/>
    </location>
</feature>
<proteinExistence type="predicted"/>
<evidence type="ECO:0000256" key="2">
    <source>
        <dbReference type="SAM" id="Phobius"/>
    </source>
</evidence>
<feature type="transmembrane region" description="Helical" evidence="2">
    <location>
        <begin position="164"/>
        <end position="182"/>
    </location>
</feature>
<feature type="transmembrane region" description="Helical" evidence="2">
    <location>
        <begin position="47"/>
        <end position="69"/>
    </location>
</feature>
<feature type="region of interest" description="Disordered" evidence="1">
    <location>
        <begin position="191"/>
        <end position="220"/>
    </location>
</feature>
<feature type="transmembrane region" description="Helical" evidence="2">
    <location>
        <begin position="534"/>
        <end position="557"/>
    </location>
</feature>
<dbReference type="PANTHER" id="PTHR11360:SF306">
    <property type="entry name" value="RE01051P"/>
    <property type="match status" value="1"/>
</dbReference>
<organism evidence="3 4">
    <name type="scientific">Allacma fusca</name>
    <dbReference type="NCBI Taxonomy" id="39272"/>
    <lineage>
        <taxon>Eukaryota</taxon>
        <taxon>Metazoa</taxon>
        <taxon>Ecdysozoa</taxon>
        <taxon>Arthropoda</taxon>
        <taxon>Hexapoda</taxon>
        <taxon>Collembola</taxon>
        <taxon>Symphypleona</taxon>
        <taxon>Sminthuridae</taxon>
        <taxon>Allacma</taxon>
    </lineage>
</organism>
<sequence length="682" mass="75095">MSAERDKGYAWIVAASSSVIMFIGPSTLASYGSIMETVDMSCNYRSWILNTMCILMFATAISMGPLIHIRSTYRKIALVGCLLTACGFLLTGTVLQFPAWLLVTLSSFTGIGFGLAIHATFLLVAFHFTRYRGLANGIGLVSAGAGYLLSPLMYEPIEHAKDKLHLRALVSAVAFMAASFYVSPPPLQEKASFPENLRPRNRPAKPSPNKSLEEDNAIRHEEFPRESIPLVIKDSDEAPPSHLLRPRRQSQFMAAIAGTLLPNIPEESESHEPSLQNLQAKISSGAMESVPPPMREETRTDIGKHMSHLDLEVRLSKAIDKTDASEKQARIDNYGTTASGKALTGMNAGNSPKFKNVTETIKVGSMPRKKLGYSQFRRAMLSKDSKQKNMPKQQSCTNSSSLPQNPSPDATKSCSKQLSNLINFKLLMDPKFLNMAFGCSLTMIVLPNFPIVLYAHVTQSQQGTYVSERNHIPGGDGGEFVLVIIFLLDLLSRLIVSYMSDFSFFNRRVGFLFGALSGAIVIAGIGYVHDIRLIYILAIIYGISFGILVSTESLMFADVFGINQLTSTYGLVGLFKAILITFLSVVFQSPSSSFMYTVHPILHAKARVNGTICANCDPFDLFTHSENPEDLLHHRQYLLGMMALPGFLCAIMWSLEMLAIHIRTQKCQTAEKSQESISSPQV</sequence>
<feature type="transmembrane region" description="Helical" evidence="2">
    <location>
        <begin position="101"/>
        <end position="126"/>
    </location>
</feature>
<feature type="region of interest" description="Disordered" evidence="1">
    <location>
        <begin position="382"/>
        <end position="412"/>
    </location>
</feature>
<feature type="transmembrane region" description="Helical" evidence="2">
    <location>
        <begin position="9"/>
        <end position="27"/>
    </location>
</feature>
<feature type="transmembrane region" description="Helical" evidence="2">
    <location>
        <begin position="133"/>
        <end position="152"/>
    </location>
</feature>
<evidence type="ECO:0000313" key="4">
    <source>
        <dbReference type="Proteomes" id="UP000708208"/>
    </source>
</evidence>
<accession>A0A8J2KY63</accession>
<evidence type="ECO:0008006" key="5">
    <source>
        <dbReference type="Google" id="ProtNLM"/>
    </source>
</evidence>
<name>A0A8J2KY63_9HEXA</name>
<dbReference type="EMBL" id="CAJVCH010536650">
    <property type="protein sequence ID" value="CAG7825534.1"/>
    <property type="molecule type" value="Genomic_DNA"/>
</dbReference>
<feature type="transmembrane region" description="Helical" evidence="2">
    <location>
        <begin position="477"/>
        <end position="496"/>
    </location>
</feature>
<feature type="compositionally biased region" description="Polar residues" evidence="1">
    <location>
        <begin position="388"/>
        <end position="412"/>
    </location>
</feature>
<evidence type="ECO:0000313" key="3">
    <source>
        <dbReference type="EMBL" id="CAG7825534.1"/>
    </source>
</evidence>
<dbReference type="OrthoDB" id="5667at2759"/>
<keyword evidence="2" id="KW-1133">Transmembrane helix</keyword>
<keyword evidence="4" id="KW-1185">Reference proteome</keyword>
<dbReference type="GO" id="GO:0008028">
    <property type="term" value="F:monocarboxylic acid transmembrane transporter activity"/>
    <property type="evidence" value="ECO:0007669"/>
    <property type="project" value="TreeGrafter"/>
</dbReference>
<comment type="caution">
    <text evidence="3">The sequence shown here is derived from an EMBL/GenBank/DDBJ whole genome shotgun (WGS) entry which is preliminary data.</text>
</comment>
<dbReference type="Proteomes" id="UP000708208">
    <property type="component" value="Unassembled WGS sequence"/>
</dbReference>
<feature type="region of interest" description="Disordered" evidence="1">
    <location>
        <begin position="228"/>
        <end position="247"/>
    </location>
</feature>
<feature type="transmembrane region" description="Helical" evidence="2">
    <location>
        <begin position="569"/>
        <end position="587"/>
    </location>
</feature>
<gene>
    <name evidence="3" type="ORF">AFUS01_LOCUS35638</name>
</gene>
<keyword evidence="2" id="KW-0812">Transmembrane</keyword>
<keyword evidence="2" id="KW-0472">Membrane</keyword>
<feature type="transmembrane region" description="Helical" evidence="2">
    <location>
        <begin position="637"/>
        <end position="655"/>
    </location>
</feature>
<protein>
    <recommendedName>
        <fullName evidence="5">Monocarboxylate transporter</fullName>
    </recommendedName>
</protein>
<evidence type="ECO:0000256" key="1">
    <source>
        <dbReference type="SAM" id="MobiDB-lite"/>
    </source>
</evidence>
<dbReference type="InterPro" id="IPR050327">
    <property type="entry name" value="Proton-linked_MCT"/>
</dbReference>
<feature type="compositionally biased region" description="Basic and acidic residues" evidence="1">
    <location>
        <begin position="211"/>
        <end position="220"/>
    </location>
</feature>